<gene>
    <name evidence="1" type="ORF">JYA62_23290</name>
</gene>
<reference evidence="1 2" key="1">
    <citation type="submission" date="2021-02" db="EMBL/GenBank/DDBJ databases">
        <title>Draft Genome Sequences of 5 Vibrio neptunius Strains Isolated From of Bivalve Hatcheries.</title>
        <authorList>
            <person name="Galvis F."/>
            <person name="Barja J.L."/>
            <person name="Lemos M.L."/>
            <person name="Balado M."/>
        </authorList>
    </citation>
    <scope>NUCLEOTIDE SEQUENCE [LARGE SCALE GENOMIC DNA]</scope>
    <source>
        <strain evidence="1 2">PP-145.98</strain>
    </source>
</reference>
<organism evidence="1 2">
    <name type="scientific">Vibrio neptunius</name>
    <dbReference type="NCBI Taxonomy" id="170651"/>
    <lineage>
        <taxon>Bacteria</taxon>
        <taxon>Pseudomonadati</taxon>
        <taxon>Pseudomonadota</taxon>
        <taxon>Gammaproteobacteria</taxon>
        <taxon>Vibrionales</taxon>
        <taxon>Vibrionaceae</taxon>
        <taxon>Vibrio</taxon>
    </lineage>
</organism>
<name>A0ABS3A938_9VIBR</name>
<dbReference type="RefSeq" id="WP_206372192.1">
    <property type="nucleotide sequence ID" value="NZ_CAWPTM010000128.1"/>
</dbReference>
<dbReference type="Proteomes" id="UP000779070">
    <property type="component" value="Unassembled WGS sequence"/>
</dbReference>
<accession>A0ABS3A938</accession>
<keyword evidence="2" id="KW-1185">Reference proteome</keyword>
<evidence type="ECO:0000313" key="2">
    <source>
        <dbReference type="Proteomes" id="UP000779070"/>
    </source>
</evidence>
<proteinExistence type="predicted"/>
<dbReference type="EMBL" id="JAFHLB010000054">
    <property type="protein sequence ID" value="MBN3580545.1"/>
    <property type="molecule type" value="Genomic_DNA"/>
</dbReference>
<comment type="caution">
    <text evidence="1">The sequence shown here is derived from an EMBL/GenBank/DDBJ whole genome shotgun (WGS) entry which is preliminary data.</text>
</comment>
<evidence type="ECO:0000313" key="1">
    <source>
        <dbReference type="EMBL" id="MBN3580545.1"/>
    </source>
</evidence>
<sequence length="97" mass="10849">MMPSQLNPSEKGLCAQDFYAVARALDGVVFHPPCVFIKSDHSGDVLGWAISVFSPPHQEALYLVSQDRELALFPDLHEAMLFLQHERIFTFTVSCAI</sequence>
<protein>
    <submittedName>
        <fullName evidence="1">Uncharacterized protein</fullName>
    </submittedName>
</protein>